<dbReference type="InterPro" id="IPR011990">
    <property type="entry name" value="TPR-like_helical_dom_sf"/>
</dbReference>
<evidence type="ECO:0000313" key="2">
    <source>
        <dbReference type="EMBL" id="CAI3989014.1"/>
    </source>
</evidence>
<reference evidence="2" key="1">
    <citation type="submission" date="2022-10" db="EMBL/GenBank/DDBJ databases">
        <authorList>
            <person name="Chen Y."/>
            <person name="Dougan E. K."/>
            <person name="Chan C."/>
            <person name="Rhodes N."/>
            <person name="Thang M."/>
        </authorList>
    </citation>
    <scope>NUCLEOTIDE SEQUENCE</scope>
</reference>
<gene>
    <name evidence="2" type="ORF">C1SCF055_LOCUS16116</name>
</gene>
<keyword evidence="4" id="KW-1185">Reference proteome</keyword>
<evidence type="ECO:0000256" key="1">
    <source>
        <dbReference type="ARBA" id="ARBA00022737"/>
    </source>
</evidence>
<name>A0A9P1FTI0_9DINO</name>
<evidence type="ECO:0000313" key="3">
    <source>
        <dbReference type="EMBL" id="CAL4776326.1"/>
    </source>
</evidence>
<protein>
    <submittedName>
        <fullName evidence="3">Pentatricopeptide repeat-containing protein GUN1, chloroplastic (Pentatricopeptide repeat-containing protein At2g31400) (Protein GENOMES UNCOUPLED 1)</fullName>
    </submittedName>
</protein>
<accession>A0A9P1FTI0</accession>
<dbReference type="OrthoDB" id="185373at2759"/>
<keyword evidence="1" id="KW-0677">Repeat</keyword>
<reference evidence="3 4" key="2">
    <citation type="submission" date="2024-05" db="EMBL/GenBank/DDBJ databases">
        <authorList>
            <person name="Chen Y."/>
            <person name="Shah S."/>
            <person name="Dougan E. K."/>
            <person name="Thang M."/>
            <person name="Chan C."/>
        </authorList>
    </citation>
    <scope>NUCLEOTIDE SEQUENCE [LARGE SCALE GENOMIC DNA]</scope>
</reference>
<evidence type="ECO:0000313" key="4">
    <source>
        <dbReference type="Proteomes" id="UP001152797"/>
    </source>
</evidence>
<dbReference type="Proteomes" id="UP001152797">
    <property type="component" value="Unassembled WGS sequence"/>
</dbReference>
<organism evidence="2">
    <name type="scientific">Cladocopium goreaui</name>
    <dbReference type="NCBI Taxonomy" id="2562237"/>
    <lineage>
        <taxon>Eukaryota</taxon>
        <taxon>Sar</taxon>
        <taxon>Alveolata</taxon>
        <taxon>Dinophyceae</taxon>
        <taxon>Suessiales</taxon>
        <taxon>Symbiodiniaceae</taxon>
        <taxon>Cladocopium</taxon>
    </lineage>
</organism>
<sequence length="438" mass="48179">MTGWEEAVGLSGVAYAAGARPTLISFSSLMKSFQRGGQWEVAICVSHAFLQRSNWGKVDPIFCSIMSDSCGIAGRWAKVLEVVSQQTCHAVEVDALSWGVGMSACKRTGQWREVLALILAMSLLGVRRTTRVANAAIGTGHWEGTMMFLEDLMFCLVRLDSVTLNSGLGVCDKAAQWRQILQLLTRSEYFLRDDCDDYSYNSAISALQRVSSWQVSLEVLLRLPQIRLKLDAFSLTGALQAAAVAVQWQRCLGLGLQRGVVTQSPTMAACQRGQKWQLVLLLMSDLGSMGNLPDVLSYNAAMSSCQSPAWQQTLTFLRELQAKQLQLDPTLYSNAMTARVNGLWSDCLAFLSSFAARFDGVALVSDASATNAVIHSCAQLNGWDAAIHWLRQLRHDMLSSVLILDACARSDQPHWVLQTSAMLTKQLEASLLQIWKSN</sequence>
<dbReference type="PANTHER" id="PTHR47447:SF17">
    <property type="entry name" value="OS12G0638900 PROTEIN"/>
    <property type="match status" value="1"/>
</dbReference>
<dbReference type="EMBL" id="CAMXCT030001325">
    <property type="protein sequence ID" value="CAL4776326.1"/>
    <property type="molecule type" value="Genomic_DNA"/>
</dbReference>
<dbReference type="AlphaFoldDB" id="A0A9P1FTI0"/>
<proteinExistence type="predicted"/>
<dbReference type="EMBL" id="CAMXCT020001325">
    <property type="protein sequence ID" value="CAL1142389.1"/>
    <property type="molecule type" value="Genomic_DNA"/>
</dbReference>
<comment type="caution">
    <text evidence="2">The sequence shown here is derived from an EMBL/GenBank/DDBJ whole genome shotgun (WGS) entry which is preliminary data.</text>
</comment>
<dbReference type="EMBL" id="CAMXCT010001325">
    <property type="protein sequence ID" value="CAI3989014.1"/>
    <property type="molecule type" value="Genomic_DNA"/>
</dbReference>
<dbReference type="PANTHER" id="PTHR47447">
    <property type="entry name" value="OS03G0856100 PROTEIN"/>
    <property type="match status" value="1"/>
</dbReference>
<dbReference type="Gene3D" id="1.25.40.10">
    <property type="entry name" value="Tetratricopeptide repeat domain"/>
    <property type="match status" value="2"/>
</dbReference>